<name>A0A505DIR6_9ACTN</name>
<dbReference type="PROSITE" id="PS50893">
    <property type="entry name" value="ABC_TRANSPORTER_2"/>
    <property type="match status" value="1"/>
</dbReference>
<evidence type="ECO:0000259" key="7">
    <source>
        <dbReference type="PROSITE" id="PS50893"/>
    </source>
</evidence>
<evidence type="ECO:0000256" key="5">
    <source>
        <dbReference type="ARBA" id="ARBA00022970"/>
    </source>
</evidence>
<sequence>MTDLLSVRGLRAGYAGTTVLDGVEFTVPAGTVVALLGRNGVGKSTFIHTVMGMLKPYSGSIRVDGRELAGAAAHTVARSGVAIVPQGRRVFAPLTVDENLRIAARGAKAPTGKAPTGKVPTSKVPTGARDPWTPERVYELIPRLAERRAHRGDQLSGGEQQMLAIGRALLRNPRLLLLDEPSDGLAPAVIDRIAEVLEGLRGEGIAAVLVEQDLHLAFRLADEVAVMQKGRIVHRSSTADFRQDRHRAHSLLGVG</sequence>
<dbReference type="GO" id="GO:0015658">
    <property type="term" value="F:branched-chain amino acid transmembrane transporter activity"/>
    <property type="evidence" value="ECO:0007669"/>
    <property type="project" value="TreeGrafter"/>
</dbReference>
<dbReference type="GO" id="GO:0015807">
    <property type="term" value="P:L-amino acid transport"/>
    <property type="evidence" value="ECO:0007669"/>
    <property type="project" value="TreeGrafter"/>
</dbReference>
<keyword evidence="3" id="KW-0547">Nucleotide-binding</keyword>
<keyword evidence="2" id="KW-0813">Transport</keyword>
<dbReference type="GO" id="GO:0005524">
    <property type="term" value="F:ATP binding"/>
    <property type="evidence" value="ECO:0007669"/>
    <property type="project" value="UniProtKB-KW"/>
</dbReference>
<dbReference type="RefSeq" id="WP_119104293.1">
    <property type="nucleotide sequence ID" value="NZ_QXMJ01000180.1"/>
</dbReference>
<evidence type="ECO:0000256" key="6">
    <source>
        <dbReference type="SAM" id="MobiDB-lite"/>
    </source>
</evidence>
<evidence type="ECO:0000256" key="2">
    <source>
        <dbReference type="ARBA" id="ARBA00022448"/>
    </source>
</evidence>
<reference evidence="8 9" key="1">
    <citation type="submission" date="2019-06" db="EMBL/GenBank/DDBJ databases">
        <title>Streptomyces sporangiiformans sp. nov., a novel actinomycete isolated from soil in Mount Song.</title>
        <authorList>
            <person name="Han L."/>
        </authorList>
    </citation>
    <scope>NUCLEOTIDE SEQUENCE [LARGE SCALE GENOMIC DNA]</scope>
    <source>
        <strain evidence="8 9">NEAU-SSA 1</strain>
    </source>
</reference>
<dbReference type="EMBL" id="VCHX02000180">
    <property type="protein sequence ID" value="TPQ18149.1"/>
    <property type="molecule type" value="Genomic_DNA"/>
</dbReference>
<comment type="caution">
    <text evidence="8">The sequence shown here is derived from an EMBL/GenBank/DDBJ whole genome shotgun (WGS) entry which is preliminary data.</text>
</comment>
<dbReference type="Pfam" id="PF00005">
    <property type="entry name" value="ABC_tran"/>
    <property type="match status" value="1"/>
</dbReference>
<gene>
    <name evidence="8" type="ORF">FGD71_033305</name>
</gene>
<feature type="region of interest" description="Disordered" evidence="6">
    <location>
        <begin position="107"/>
        <end position="131"/>
    </location>
</feature>
<dbReference type="InterPro" id="IPR017871">
    <property type="entry name" value="ABC_transporter-like_CS"/>
</dbReference>
<dbReference type="InterPro" id="IPR052156">
    <property type="entry name" value="BCAA_Transport_ATP-bd_LivF"/>
</dbReference>
<keyword evidence="5" id="KW-0029">Amino-acid transport</keyword>
<dbReference type="InterPro" id="IPR003439">
    <property type="entry name" value="ABC_transporter-like_ATP-bd"/>
</dbReference>
<evidence type="ECO:0000313" key="9">
    <source>
        <dbReference type="Proteomes" id="UP000317378"/>
    </source>
</evidence>
<dbReference type="PANTHER" id="PTHR43820">
    <property type="entry name" value="HIGH-AFFINITY BRANCHED-CHAIN AMINO ACID TRANSPORT ATP-BINDING PROTEIN LIVF"/>
    <property type="match status" value="1"/>
</dbReference>
<feature type="domain" description="ABC transporter" evidence="7">
    <location>
        <begin position="5"/>
        <end position="254"/>
    </location>
</feature>
<dbReference type="AlphaFoldDB" id="A0A505DIR6"/>
<organism evidence="8 9">
    <name type="scientific">Streptomyces sporangiiformans</name>
    <dbReference type="NCBI Taxonomy" id="2315329"/>
    <lineage>
        <taxon>Bacteria</taxon>
        <taxon>Bacillati</taxon>
        <taxon>Actinomycetota</taxon>
        <taxon>Actinomycetes</taxon>
        <taxon>Kitasatosporales</taxon>
        <taxon>Streptomycetaceae</taxon>
        <taxon>Streptomyces</taxon>
    </lineage>
</organism>
<dbReference type="InterPro" id="IPR027417">
    <property type="entry name" value="P-loop_NTPase"/>
</dbReference>
<dbReference type="SMART" id="SM00382">
    <property type="entry name" value="AAA"/>
    <property type="match status" value="1"/>
</dbReference>
<dbReference type="CDD" id="cd03224">
    <property type="entry name" value="ABC_TM1139_LivF_branched"/>
    <property type="match status" value="1"/>
</dbReference>
<accession>A0A505DIR6</accession>
<dbReference type="GO" id="GO:0016887">
    <property type="term" value="F:ATP hydrolysis activity"/>
    <property type="evidence" value="ECO:0007669"/>
    <property type="project" value="InterPro"/>
</dbReference>
<evidence type="ECO:0000256" key="1">
    <source>
        <dbReference type="ARBA" id="ARBA00005417"/>
    </source>
</evidence>
<keyword evidence="9" id="KW-1185">Reference proteome</keyword>
<comment type="similarity">
    <text evidence="1">Belongs to the ABC transporter superfamily.</text>
</comment>
<dbReference type="PANTHER" id="PTHR43820:SF2">
    <property type="entry name" value="ABC TRANSPORTER ATP-BINDING PROTEIN"/>
    <property type="match status" value="1"/>
</dbReference>
<dbReference type="PROSITE" id="PS00211">
    <property type="entry name" value="ABC_TRANSPORTER_1"/>
    <property type="match status" value="1"/>
</dbReference>
<dbReference type="OrthoDB" id="9776369at2"/>
<evidence type="ECO:0000256" key="4">
    <source>
        <dbReference type="ARBA" id="ARBA00022840"/>
    </source>
</evidence>
<dbReference type="Gene3D" id="3.40.50.300">
    <property type="entry name" value="P-loop containing nucleotide triphosphate hydrolases"/>
    <property type="match status" value="1"/>
</dbReference>
<dbReference type="Proteomes" id="UP000317378">
    <property type="component" value="Unassembled WGS sequence"/>
</dbReference>
<keyword evidence="4 8" id="KW-0067">ATP-binding</keyword>
<protein>
    <submittedName>
        <fullName evidence="8">ABC transporter ATP-binding protein</fullName>
    </submittedName>
</protein>
<proteinExistence type="inferred from homology"/>
<dbReference type="InterPro" id="IPR003593">
    <property type="entry name" value="AAA+_ATPase"/>
</dbReference>
<evidence type="ECO:0000256" key="3">
    <source>
        <dbReference type="ARBA" id="ARBA00022741"/>
    </source>
</evidence>
<dbReference type="SUPFAM" id="SSF52540">
    <property type="entry name" value="P-loop containing nucleoside triphosphate hydrolases"/>
    <property type="match status" value="1"/>
</dbReference>
<evidence type="ECO:0000313" key="8">
    <source>
        <dbReference type="EMBL" id="TPQ18149.1"/>
    </source>
</evidence>